<evidence type="ECO:0000259" key="3">
    <source>
        <dbReference type="PROSITE" id="PS50994"/>
    </source>
</evidence>
<dbReference type="SUPFAM" id="SSF53098">
    <property type="entry name" value="Ribonuclease H-like"/>
    <property type="match status" value="1"/>
</dbReference>
<evidence type="ECO:0000256" key="1">
    <source>
        <dbReference type="ARBA" id="ARBA00022723"/>
    </source>
</evidence>
<evidence type="ECO:0000256" key="2">
    <source>
        <dbReference type="ARBA" id="ARBA00022801"/>
    </source>
</evidence>
<evidence type="ECO:0000313" key="5">
    <source>
        <dbReference type="Proteomes" id="UP001151760"/>
    </source>
</evidence>
<dbReference type="Proteomes" id="UP001151760">
    <property type="component" value="Unassembled WGS sequence"/>
</dbReference>
<dbReference type="Pfam" id="PF07727">
    <property type="entry name" value="RVT_2"/>
    <property type="match status" value="1"/>
</dbReference>
<dbReference type="Pfam" id="PF25597">
    <property type="entry name" value="SH3_retrovirus"/>
    <property type="match status" value="1"/>
</dbReference>
<protein>
    <submittedName>
        <fullName evidence="4">Retrovirus-related pol polyprotein from transposon TNT 1-94</fullName>
    </submittedName>
</protein>
<proteinExistence type="predicted"/>
<keyword evidence="1" id="KW-0479">Metal-binding</keyword>
<dbReference type="PANTHER" id="PTHR42648">
    <property type="entry name" value="TRANSPOSASE, PUTATIVE-RELATED"/>
    <property type="match status" value="1"/>
</dbReference>
<dbReference type="PANTHER" id="PTHR42648:SF32">
    <property type="entry name" value="RIBONUCLEASE H-LIKE DOMAIN, GAG-PRE-INTEGRASE DOMAIN PROTEIN-RELATED"/>
    <property type="match status" value="1"/>
</dbReference>
<dbReference type="EMBL" id="BQNB010017926">
    <property type="protein sequence ID" value="GJT68744.1"/>
    <property type="molecule type" value="Genomic_DNA"/>
</dbReference>
<name>A0ABQ5FZU5_9ASTR</name>
<reference evidence="4" key="2">
    <citation type="submission" date="2022-01" db="EMBL/GenBank/DDBJ databases">
        <authorList>
            <person name="Yamashiro T."/>
            <person name="Shiraishi A."/>
            <person name="Satake H."/>
            <person name="Nakayama K."/>
        </authorList>
    </citation>
    <scope>NUCLEOTIDE SEQUENCE</scope>
</reference>
<reference evidence="4" key="1">
    <citation type="journal article" date="2022" name="Int. J. Mol. Sci.">
        <title>Draft Genome of Tanacetum Coccineum: Genomic Comparison of Closely Related Tanacetum-Family Plants.</title>
        <authorList>
            <person name="Yamashiro T."/>
            <person name="Shiraishi A."/>
            <person name="Nakayama K."/>
            <person name="Satake H."/>
        </authorList>
    </citation>
    <scope>NUCLEOTIDE SEQUENCE</scope>
</reference>
<dbReference type="InterPro" id="IPR039537">
    <property type="entry name" value="Retrotran_Ty1/copia-like"/>
</dbReference>
<gene>
    <name evidence="4" type="ORF">Tco_1020224</name>
</gene>
<dbReference type="InterPro" id="IPR043502">
    <property type="entry name" value="DNA/RNA_pol_sf"/>
</dbReference>
<dbReference type="InterPro" id="IPR013103">
    <property type="entry name" value="RVT_2"/>
</dbReference>
<keyword evidence="5" id="KW-1185">Reference proteome</keyword>
<feature type="domain" description="Integrase catalytic" evidence="3">
    <location>
        <begin position="1"/>
        <end position="81"/>
    </location>
</feature>
<dbReference type="PROSITE" id="PS50994">
    <property type="entry name" value="INTEGRASE"/>
    <property type="match status" value="1"/>
</dbReference>
<dbReference type="InterPro" id="IPR001584">
    <property type="entry name" value="Integrase_cat-core"/>
</dbReference>
<dbReference type="InterPro" id="IPR012337">
    <property type="entry name" value="RNaseH-like_sf"/>
</dbReference>
<keyword evidence="2" id="KW-0378">Hydrolase</keyword>
<evidence type="ECO:0000313" key="4">
    <source>
        <dbReference type="EMBL" id="GJT68744.1"/>
    </source>
</evidence>
<comment type="caution">
    <text evidence="4">The sequence shown here is derived from an EMBL/GenBank/DDBJ whole genome shotgun (WGS) entry which is preliminary data.</text>
</comment>
<dbReference type="SUPFAM" id="SSF56672">
    <property type="entry name" value="DNA/RNA polymerases"/>
    <property type="match status" value="1"/>
</dbReference>
<dbReference type="InterPro" id="IPR057670">
    <property type="entry name" value="SH3_retrovirus"/>
</dbReference>
<accession>A0ABQ5FZU5</accession>
<dbReference type="InterPro" id="IPR036397">
    <property type="entry name" value="RNaseH_sf"/>
</dbReference>
<organism evidence="4 5">
    <name type="scientific">Tanacetum coccineum</name>
    <dbReference type="NCBI Taxonomy" id="301880"/>
    <lineage>
        <taxon>Eukaryota</taxon>
        <taxon>Viridiplantae</taxon>
        <taxon>Streptophyta</taxon>
        <taxon>Embryophyta</taxon>
        <taxon>Tracheophyta</taxon>
        <taxon>Spermatophyta</taxon>
        <taxon>Magnoliopsida</taxon>
        <taxon>eudicotyledons</taxon>
        <taxon>Gunneridae</taxon>
        <taxon>Pentapetalae</taxon>
        <taxon>asterids</taxon>
        <taxon>campanulids</taxon>
        <taxon>Asterales</taxon>
        <taxon>Asteraceae</taxon>
        <taxon>Asteroideae</taxon>
        <taxon>Anthemideae</taxon>
        <taxon>Anthemidinae</taxon>
        <taxon>Tanacetum</taxon>
    </lineage>
</organism>
<sequence length="393" mass="45205">MGLSLEGISHNFSSPYTPEQNGVAKRKNRTLIEAARTMLNGSVLSKHFWTKAFRTACFIQNRSIIVKRHDKTPYEIFRERIPDINYFHVFGCPVFIHNHKDHLGKFDAKADDGYFLGYPFVSKLLEQYQANSDISYYVIPHGCSLTELTQENHVPEAITPNEHVTPHTEDVEGPSGQNIGVSVSINESSVLDIPQSIISNQASTSSHHVDAMQEELNQFYRNKVWTLVPLPYEKTDIGSKWVFRNKKDEHVARMEAIRIFLSFATYMTFTTFQIDVKSAFLNGKLKEEVYVKQHIGFESSEFPDYACKLDKALNGLKQALRAWYMYMTSYLAQQAINFVNSFKLMTKKFEISMMGELTYFLGLQIKQDDKGISICQEQYTRNLLKKYEISDSS</sequence>
<dbReference type="Gene3D" id="3.30.420.10">
    <property type="entry name" value="Ribonuclease H-like superfamily/Ribonuclease H"/>
    <property type="match status" value="1"/>
</dbReference>